<gene>
    <name evidence="1" type="ORF">JGI25_01584</name>
</gene>
<proteinExistence type="predicted"/>
<reference evidence="1 2" key="1">
    <citation type="submission" date="2015-11" db="EMBL/GenBank/DDBJ databases">
        <authorList>
            <person name="Varghese N."/>
        </authorList>
    </citation>
    <scope>NUCLEOTIDE SEQUENCE [LARGE SCALE GENOMIC DNA]</scope>
    <source>
        <strain evidence="1 2">JGI-25</strain>
    </source>
</reference>
<dbReference type="RefSeq" id="WP_072264239.1">
    <property type="nucleotide sequence ID" value="NZ_CZVV01000165.1"/>
</dbReference>
<dbReference type="AlphaFoldDB" id="A0A916PCV7"/>
<dbReference type="Proteomes" id="UP000243105">
    <property type="component" value="Unassembled WGS sequence"/>
</dbReference>
<sequence length="261" mass="30396">MRFKFITLLILTFITQFKSQVKLENITLGSEFSYGIRGTNYVTKAVGFGFVGELKLKTGENSRWGIRFISGYSDFKVEPSDSMTIERWNWDYWKIWYRNHVRSLIVDSNYAVDLNPEQRLYVLPVKVYFGRDFDLGKVNFFAGFGAGLVFYERAFWLNETWWKKFPNVSGGETYVFQYSFKNNAPSKKGTVLNLGLKVEGRYRITKIASLVFGFEFEHYPSVNKIEKVEFGKITLGGVGESYKNFILRDVFKLIIGFSFSY</sequence>
<comment type="caution">
    <text evidence="1">The sequence shown here is derived from an EMBL/GenBank/DDBJ whole genome shotgun (WGS) entry which is preliminary data.</text>
</comment>
<accession>A0A916PCV7</accession>
<name>A0A916PCV7_KRYT1</name>
<evidence type="ECO:0000313" key="1">
    <source>
        <dbReference type="EMBL" id="CUT05434.1"/>
    </source>
</evidence>
<organism evidence="1 2">
    <name type="scientific">Kryptobacter tengchongensis</name>
    <dbReference type="NCBI Taxonomy" id="1643429"/>
    <lineage>
        <taxon>Bacteria</taxon>
        <taxon>Pseudomonadati</taxon>
        <taxon>Candidatus Kryptoniota</taxon>
        <taxon>Candidatus Kryptobacter</taxon>
    </lineage>
</organism>
<evidence type="ECO:0008006" key="3">
    <source>
        <dbReference type="Google" id="ProtNLM"/>
    </source>
</evidence>
<evidence type="ECO:0000313" key="2">
    <source>
        <dbReference type="Proteomes" id="UP000243105"/>
    </source>
</evidence>
<protein>
    <recommendedName>
        <fullName evidence="3">Outer membrane protein beta-barrel domain-containing protein</fullName>
    </recommendedName>
</protein>
<dbReference type="EMBL" id="CZVV01000165">
    <property type="protein sequence ID" value="CUT05434.1"/>
    <property type="molecule type" value="Genomic_DNA"/>
</dbReference>